<dbReference type="InterPro" id="IPR045099">
    <property type="entry name" value="PITH1-like"/>
</dbReference>
<evidence type="ECO:0000256" key="1">
    <source>
        <dbReference type="ARBA" id="ARBA00025788"/>
    </source>
</evidence>
<dbReference type="KEGG" id="bmic:BMR1_03g04805"/>
<reference evidence="3 4" key="3">
    <citation type="journal article" date="2016" name="Sci. Rep.">
        <title>Genome-wide diversity and gene expression profiling of Babesia microti isolates identify polymorphic genes that mediate host-pathogen interactions.</title>
        <authorList>
            <person name="Silva J.C."/>
            <person name="Cornillot E."/>
            <person name="McCracken C."/>
            <person name="Usmani-Brown S."/>
            <person name="Dwivedi A."/>
            <person name="Ifeonu O.O."/>
            <person name="Crabtree J."/>
            <person name="Gotia H.T."/>
            <person name="Virji A.Z."/>
            <person name="Reynes C."/>
            <person name="Colinge J."/>
            <person name="Kumar V."/>
            <person name="Lawres L."/>
            <person name="Pazzi J.E."/>
            <person name="Pablo J.V."/>
            <person name="Hung C."/>
            <person name="Brancato J."/>
            <person name="Kumari P."/>
            <person name="Orvis J."/>
            <person name="Tretina K."/>
            <person name="Chibucos M."/>
            <person name="Ott S."/>
            <person name="Sadzewicz L."/>
            <person name="Sengamalay N."/>
            <person name="Shetty A.C."/>
            <person name="Su Q."/>
            <person name="Tallon L."/>
            <person name="Fraser C.M."/>
            <person name="Frutos R."/>
            <person name="Molina D.M."/>
            <person name="Krause P.J."/>
            <person name="Ben Mamoun C."/>
        </authorList>
    </citation>
    <scope>NUCLEOTIDE SEQUENCE [LARGE SCALE GENOMIC DNA]</scope>
    <source>
        <strain evidence="3 4">RI</strain>
    </source>
</reference>
<dbReference type="PANTHER" id="PTHR12175">
    <property type="entry name" value="AD039 HT014 THIOREDOXIN FAMILY TRP26"/>
    <property type="match status" value="1"/>
</dbReference>
<dbReference type="Pfam" id="PF06201">
    <property type="entry name" value="PITH"/>
    <property type="match status" value="1"/>
</dbReference>
<organism evidence="3 4">
    <name type="scientific">Babesia microti (strain RI)</name>
    <dbReference type="NCBI Taxonomy" id="1133968"/>
    <lineage>
        <taxon>Eukaryota</taxon>
        <taxon>Sar</taxon>
        <taxon>Alveolata</taxon>
        <taxon>Apicomplexa</taxon>
        <taxon>Aconoidasida</taxon>
        <taxon>Piroplasmida</taxon>
        <taxon>Babesiidae</taxon>
        <taxon>Babesia</taxon>
    </lineage>
</organism>
<dbReference type="AlphaFoldDB" id="A0A1R4ACH7"/>
<dbReference type="VEuPathDB" id="PiroplasmaDB:BMR1_03g04805"/>
<dbReference type="RefSeq" id="XP_021338844.1">
    <property type="nucleotide sequence ID" value="XM_021482311.1"/>
</dbReference>
<evidence type="ECO:0000313" key="4">
    <source>
        <dbReference type="Proteomes" id="UP000002899"/>
    </source>
</evidence>
<dbReference type="EMBL" id="LN871598">
    <property type="protein sequence ID" value="SJK86721.1"/>
    <property type="molecule type" value="Genomic_DNA"/>
</dbReference>
<dbReference type="GO" id="GO:0005737">
    <property type="term" value="C:cytoplasm"/>
    <property type="evidence" value="ECO:0007669"/>
    <property type="project" value="UniProtKB-ARBA"/>
</dbReference>
<dbReference type="SUPFAM" id="SSF49785">
    <property type="entry name" value="Galactose-binding domain-like"/>
    <property type="match status" value="1"/>
</dbReference>
<evidence type="ECO:0000313" key="3">
    <source>
        <dbReference type="EMBL" id="SJK86721.1"/>
    </source>
</evidence>
<reference evidence="3 4" key="2">
    <citation type="journal article" date="2013" name="PLoS ONE">
        <title>Whole genome mapping and re-organization of the nuclear and mitochondrial genomes of Babesia microti isolates.</title>
        <authorList>
            <person name="Cornillot E."/>
            <person name="Dassouli A."/>
            <person name="Garg A."/>
            <person name="Pachikara N."/>
            <person name="Randazzo S."/>
            <person name="Depoix D."/>
            <person name="Carcy B."/>
            <person name="Delbecq S."/>
            <person name="Frutos R."/>
            <person name="Silva J.C."/>
            <person name="Sutton R."/>
            <person name="Krause P.J."/>
            <person name="Mamoun C.B."/>
        </authorList>
    </citation>
    <scope>NUCLEOTIDE SEQUENCE [LARGE SCALE GENOMIC DNA]</scope>
    <source>
        <strain evidence="3 4">RI</strain>
    </source>
</reference>
<dbReference type="InterPro" id="IPR010400">
    <property type="entry name" value="PITH_dom"/>
</dbReference>
<dbReference type="Gene3D" id="2.60.120.470">
    <property type="entry name" value="PITH domain"/>
    <property type="match status" value="1"/>
</dbReference>
<name>A0A1R4ACH7_BABMR</name>
<dbReference type="OrthoDB" id="366079at2759"/>
<keyword evidence="4" id="KW-1185">Reference proteome</keyword>
<accession>A0A1R4ACH7</accession>
<comment type="similarity">
    <text evidence="1">Belongs to the PITHD1 family.</text>
</comment>
<dbReference type="InterPro" id="IPR037047">
    <property type="entry name" value="PITH_dom_sf"/>
</dbReference>
<feature type="domain" description="PITH" evidence="2">
    <location>
        <begin position="28"/>
        <end position="189"/>
    </location>
</feature>
<protein>
    <recommendedName>
        <fullName evidence="2">PITH domain-containing protein</fullName>
    </recommendedName>
</protein>
<evidence type="ECO:0000259" key="2">
    <source>
        <dbReference type="PROSITE" id="PS51532"/>
    </source>
</evidence>
<dbReference type="PANTHER" id="PTHR12175:SF5">
    <property type="entry name" value="OS03G0795500 PROTEIN"/>
    <property type="match status" value="1"/>
</dbReference>
<dbReference type="Proteomes" id="UP000002899">
    <property type="component" value="Chromosome III"/>
</dbReference>
<dbReference type="InterPro" id="IPR008979">
    <property type="entry name" value="Galactose-bd-like_sf"/>
</dbReference>
<dbReference type="PROSITE" id="PS51532">
    <property type="entry name" value="PITH"/>
    <property type="match status" value="1"/>
</dbReference>
<dbReference type="GeneID" id="24425607"/>
<reference evidence="3 4" key="1">
    <citation type="journal article" date="2012" name="Nucleic Acids Res.">
        <title>Sequencing of the smallest Apicomplexan genome from the human pathogen Babesia microti.</title>
        <authorList>
            <person name="Cornillot E."/>
            <person name="Hadj-Kaddour K."/>
            <person name="Dassouli A."/>
            <person name="Noel B."/>
            <person name="Ranwez V."/>
            <person name="Vacherie B."/>
            <person name="Augagneur Y."/>
            <person name="Bres V."/>
            <person name="Duclos A."/>
            <person name="Randazzo S."/>
            <person name="Carcy B."/>
            <person name="Debierre-Grockiego F."/>
            <person name="Delbecq S."/>
            <person name="Moubri-Menage K."/>
            <person name="Shams-Eldin H."/>
            <person name="Usmani-Brown S."/>
            <person name="Bringaud F."/>
            <person name="Wincker P."/>
            <person name="Vivares C.P."/>
            <person name="Schwarz R.T."/>
            <person name="Schetters T.P."/>
            <person name="Krause P.J."/>
            <person name="Gorenflot A."/>
            <person name="Berry V."/>
            <person name="Barbe V."/>
            <person name="Ben Mamoun C."/>
        </authorList>
    </citation>
    <scope>NUCLEOTIDE SEQUENCE [LARGE SCALE GENOMIC DNA]</scope>
    <source>
        <strain evidence="3 4">RI</strain>
    </source>
</reference>
<sequence>MAKVGNEAINTEKMRKHQLMKYLQQKEHTPREPIDICRETNGVDLVQSTILNASPSYGSLEHVLVNSLSSASAVVSDVDHQMIVKIFFKQPTKVFALTINSQMPPDIADCLPPKIIQVYGDLPEFDFSEVDNTPIGDQTIITDKNLIDRATLKGSKFQRVTSLILFIQENLGKAKLTFINNIVVWGYLH</sequence>
<proteinExistence type="inferred from homology"/>